<dbReference type="InterPro" id="IPR016130">
    <property type="entry name" value="Tyr_Pase_AS"/>
</dbReference>
<comment type="similarity">
    <text evidence="1">Belongs to the protein-tyrosine phosphatase family.</text>
</comment>
<dbReference type="PANTHER" id="PTHR31126">
    <property type="entry name" value="TYROSINE-PROTEIN PHOSPHATASE"/>
    <property type="match status" value="1"/>
</dbReference>
<proteinExistence type="inferred from homology"/>
<dbReference type="Gene3D" id="3.90.190.10">
    <property type="entry name" value="Protein tyrosine phosphatase superfamily"/>
    <property type="match status" value="1"/>
</dbReference>
<sequence>MDIKLINHARYLKFLLFTYFFLLIGCSSRSSDVLVAPENFHQVSAQVYRSGQPTHGEMKWLELQGIKTIINLRQYHSDNDDVEGTQLKIFQVRMNANNITNSDVIEVLRKINSTSEPVLVHCWHGSDRTGAIIAMYRLVFEDWTKEQAIAELRKKEYGYHETFFPNIIQYIEEVDISAIKQQVFSHHTDKK</sequence>
<reference evidence="3 4" key="1">
    <citation type="submission" date="2016-04" db="EMBL/GenBank/DDBJ databases">
        <title>ATOL: Assembling a taxonomically balanced genome-scale reconstruction of the evolutionary history of the Enterobacteriaceae.</title>
        <authorList>
            <person name="Plunkett G.III."/>
            <person name="Neeno-Eckwall E.C."/>
            <person name="Glasner J.D."/>
            <person name="Perna N.T."/>
        </authorList>
    </citation>
    <scope>NUCLEOTIDE SEQUENCE [LARGE SCALE GENOMIC DNA]</scope>
    <source>
        <strain evidence="3 4">ATCC 700826</strain>
    </source>
</reference>
<evidence type="ECO:0000256" key="1">
    <source>
        <dbReference type="ARBA" id="ARBA00009580"/>
    </source>
</evidence>
<dbReference type="PANTHER" id="PTHR31126:SF72">
    <property type="entry name" value="DUAL SPECIFICITY PROTEIN PHOSPHATASE TPBA"/>
    <property type="match status" value="1"/>
</dbReference>
<dbReference type="SUPFAM" id="SSF52799">
    <property type="entry name" value="(Phosphotyrosine protein) phosphatases II"/>
    <property type="match status" value="1"/>
</dbReference>
<dbReference type="PROSITE" id="PS50056">
    <property type="entry name" value="TYR_PHOSPHATASE_2"/>
    <property type="match status" value="1"/>
</dbReference>
<keyword evidence="4" id="KW-1185">Reference proteome</keyword>
<gene>
    <name evidence="3" type="ORF">M997_2592</name>
</gene>
<accession>A0AAJ3LT32</accession>
<dbReference type="InterPro" id="IPR029021">
    <property type="entry name" value="Prot-tyrosine_phosphatase-like"/>
</dbReference>
<protein>
    <submittedName>
        <fullName evidence="3">Protein tyrosine/serine phosphatase</fullName>
    </submittedName>
</protein>
<dbReference type="RefSeq" id="WP_064720526.1">
    <property type="nucleotide sequence ID" value="NZ_LXEV01000030.1"/>
</dbReference>
<dbReference type="AlphaFoldDB" id="A0AAJ3LT32"/>
<evidence type="ECO:0000313" key="3">
    <source>
        <dbReference type="EMBL" id="OAT45790.1"/>
    </source>
</evidence>
<name>A0AAJ3LT32_PROHU</name>
<dbReference type="PROSITE" id="PS51257">
    <property type="entry name" value="PROKAR_LIPOPROTEIN"/>
    <property type="match status" value="1"/>
</dbReference>
<dbReference type="Proteomes" id="UP000078250">
    <property type="component" value="Unassembled WGS sequence"/>
</dbReference>
<organism evidence="3 4">
    <name type="scientific">Proteus hauseri ATCC 700826</name>
    <dbReference type="NCBI Taxonomy" id="1354271"/>
    <lineage>
        <taxon>Bacteria</taxon>
        <taxon>Pseudomonadati</taxon>
        <taxon>Pseudomonadota</taxon>
        <taxon>Gammaproteobacteria</taxon>
        <taxon>Enterobacterales</taxon>
        <taxon>Morganellaceae</taxon>
        <taxon>Proteus</taxon>
    </lineage>
</organism>
<feature type="domain" description="Tyrosine specific protein phosphatases" evidence="2">
    <location>
        <begin position="102"/>
        <end position="162"/>
    </location>
</feature>
<dbReference type="GO" id="GO:0016791">
    <property type="term" value="F:phosphatase activity"/>
    <property type="evidence" value="ECO:0007669"/>
    <property type="project" value="TreeGrafter"/>
</dbReference>
<dbReference type="Pfam" id="PF03162">
    <property type="entry name" value="Y_phosphatase2"/>
    <property type="match status" value="1"/>
</dbReference>
<evidence type="ECO:0000259" key="2">
    <source>
        <dbReference type="PROSITE" id="PS50056"/>
    </source>
</evidence>
<comment type="caution">
    <text evidence="3">The sequence shown here is derived from an EMBL/GenBank/DDBJ whole genome shotgun (WGS) entry which is preliminary data.</text>
</comment>
<dbReference type="EMBL" id="LXEV01000030">
    <property type="protein sequence ID" value="OAT45790.1"/>
    <property type="molecule type" value="Genomic_DNA"/>
</dbReference>
<dbReference type="InterPro" id="IPR004861">
    <property type="entry name" value="Siw14-like"/>
</dbReference>
<dbReference type="PROSITE" id="PS00383">
    <property type="entry name" value="TYR_PHOSPHATASE_1"/>
    <property type="match status" value="1"/>
</dbReference>
<dbReference type="InterPro" id="IPR000387">
    <property type="entry name" value="Tyr_Pase_dom"/>
</dbReference>
<evidence type="ECO:0000313" key="4">
    <source>
        <dbReference type="Proteomes" id="UP000078250"/>
    </source>
</evidence>